<evidence type="ECO:0000313" key="4">
    <source>
        <dbReference type="WBParaSite" id="jg2166"/>
    </source>
</evidence>
<reference evidence="4" key="1">
    <citation type="submission" date="2022-11" db="UniProtKB">
        <authorList>
            <consortium name="WormBaseParasite"/>
        </authorList>
    </citation>
    <scope>IDENTIFICATION</scope>
</reference>
<sequence>MRRIQQLNSNWNICASPSTATNNSCQNVKIFVDCNDGENLQSNVISSGNRIDADAVRSFLSRHRRQQSSASSDQLFGVSIEIPIKQVIQNEALSKDLFNLEQVLPNGRPDLRSFAVKNVFNCNQGSVAVRDNCVPCAKGTYFDESSEKCVLCAIGQYQPDVGQSSCIACPARTPATEGIGSIMVSECRVKCEPGHFLNVQHNSCEPCGYGFYQPLNGAFECLACGIGKTTLEPAATDEEDCRDECPDGQQLIKAGTCQPCPMGTYRSKGVDKQCQECPPEQQPKCMPGQFLVTANKQCQFCPRGAYQDEPFKLTASSVLLITPLKLKEQLTKCVDLPDKDDIASYQCICLPGYVGNGTYCKDACINRCLNDGISKNAYITAGIGGVVLLLILIVVVIWMISFRFNRHEHDLLRGLEKPTIHHLDSPMSSNFLYGRPALADRAHSSLGGTLRQPIGFYYEDDAAYEQSQTGGVPGSWGSTDDQTITDASDVGGRLEGQRQNNGLYTATQVRASAMPYSVEFGNTNSTSASKELEQRLRHVQQHIYRPSREERD</sequence>
<feature type="domain" description="Tyrosine-protein kinase ephrin type A/B receptor-like" evidence="2">
    <location>
        <begin position="255"/>
        <end position="281"/>
    </location>
</feature>
<dbReference type="GO" id="GO:0009986">
    <property type="term" value="C:cell surface"/>
    <property type="evidence" value="ECO:0007669"/>
    <property type="project" value="TreeGrafter"/>
</dbReference>
<proteinExistence type="predicted"/>
<keyword evidence="1" id="KW-1133">Transmembrane helix</keyword>
<organism evidence="3 4">
    <name type="scientific">Ditylenchus dipsaci</name>
    <dbReference type="NCBI Taxonomy" id="166011"/>
    <lineage>
        <taxon>Eukaryota</taxon>
        <taxon>Metazoa</taxon>
        <taxon>Ecdysozoa</taxon>
        <taxon>Nematoda</taxon>
        <taxon>Chromadorea</taxon>
        <taxon>Rhabditida</taxon>
        <taxon>Tylenchina</taxon>
        <taxon>Tylenchomorpha</taxon>
        <taxon>Sphaerularioidea</taxon>
        <taxon>Anguinidae</taxon>
        <taxon>Anguininae</taxon>
        <taxon>Ditylenchus</taxon>
    </lineage>
</organism>
<keyword evidence="1" id="KW-0812">Transmembrane</keyword>
<keyword evidence="1" id="KW-0472">Membrane</keyword>
<dbReference type="SMART" id="SM01411">
    <property type="entry name" value="Ephrin_rec_like"/>
    <property type="match status" value="4"/>
</dbReference>
<dbReference type="FunFam" id="2.10.50.10:FF:000032">
    <property type="entry name" value="Uncharacterized protein, isoform A"/>
    <property type="match status" value="1"/>
</dbReference>
<dbReference type="Proteomes" id="UP000887574">
    <property type="component" value="Unplaced"/>
</dbReference>
<dbReference type="AlphaFoldDB" id="A0A915DMT8"/>
<feature type="domain" description="Tyrosine-protein kinase ephrin type A/B receptor-like" evidence="2">
    <location>
        <begin position="139"/>
        <end position="187"/>
    </location>
</feature>
<dbReference type="InterPro" id="IPR009030">
    <property type="entry name" value="Growth_fac_rcpt_cys_sf"/>
</dbReference>
<dbReference type="InterPro" id="IPR011641">
    <property type="entry name" value="Tyr-kin_ephrin_A/B_rcpt-like"/>
</dbReference>
<dbReference type="Gene3D" id="2.10.25.10">
    <property type="entry name" value="Laminin"/>
    <property type="match status" value="1"/>
</dbReference>
<evidence type="ECO:0000313" key="3">
    <source>
        <dbReference type="Proteomes" id="UP000887574"/>
    </source>
</evidence>
<keyword evidence="3" id="KW-1185">Reference proteome</keyword>
<dbReference type="InterPro" id="IPR052071">
    <property type="entry name" value="SCUB_EGF-like_domain"/>
</dbReference>
<dbReference type="SUPFAM" id="SSF57184">
    <property type="entry name" value="Growth factor receptor domain"/>
    <property type="match status" value="1"/>
</dbReference>
<feature type="transmembrane region" description="Helical" evidence="1">
    <location>
        <begin position="377"/>
        <end position="400"/>
    </location>
</feature>
<evidence type="ECO:0000256" key="1">
    <source>
        <dbReference type="SAM" id="Phobius"/>
    </source>
</evidence>
<dbReference type="GO" id="GO:0005615">
    <property type="term" value="C:extracellular space"/>
    <property type="evidence" value="ECO:0007669"/>
    <property type="project" value="TreeGrafter"/>
</dbReference>
<dbReference type="Pfam" id="PF07699">
    <property type="entry name" value="Ephrin_rec_like"/>
    <property type="match status" value="3"/>
</dbReference>
<name>A0A915DMT8_9BILA</name>
<dbReference type="PANTHER" id="PTHR24046">
    <property type="entry name" value="SIGNAL PEPTIDE, CUB AND EGF-LIKE DOMAIN-CONTAINING"/>
    <property type="match status" value="1"/>
</dbReference>
<evidence type="ECO:0000259" key="2">
    <source>
        <dbReference type="Pfam" id="PF07699"/>
    </source>
</evidence>
<feature type="domain" description="Tyrosine-protein kinase ephrin type A/B receptor-like" evidence="2">
    <location>
        <begin position="194"/>
        <end position="241"/>
    </location>
</feature>
<accession>A0A915DMT8</accession>
<dbReference type="GO" id="GO:0007165">
    <property type="term" value="P:signal transduction"/>
    <property type="evidence" value="ECO:0007669"/>
    <property type="project" value="TreeGrafter"/>
</dbReference>
<protein>
    <submittedName>
        <fullName evidence="4">Tyrosine-protein kinase ephrin type A/B receptor-like domain-containing protein</fullName>
    </submittedName>
</protein>
<dbReference type="Gene3D" id="2.10.50.10">
    <property type="entry name" value="Tumor Necrosis Factor Receptor, subunit A, domain 2"/>
    <property type="match status" value="3"/>
</dbReference>
<dbReference type="WBParaSite" id="jg2166">
    <property type="protein sequence ID" value="jg2166"/>
    <property type="gene ID" value="jg2166"/>
</dbReference>
<dbReference type="PANTHER" id="PTHR24046:SF5">
    <property type="entry name" value="EGF-LIKE DOMAIN-CONTAINING PROTEIN"/>
    <property type="match status" value="1"/>
</dbReference>